<reference evidence="1" key="1">
    <citation type="submission" date="1999-07" db="EMBL/GenBank/DDBJ databases">
        <authorList>
            <person name="Genoscope"/>
        </authorList>
    </citation>
    <scope>NUCLEOTIDE SEQUENCE</scope>
    <source>
        <strain evidence="1">Orsay</strain>
    </source>
</reference>
<dbReference type="InterPro" id="IPR016024">
    <property type="entry name" value="ARM-type_fold"/>
</dbReference>
<dbReference type="InterPro" id="IPR011989">
    <property type="entry name" value="ARM-like"/>
</dbReference>
<keyword evidence="3" id="KW-1185">Reference proteome</keyword>
<dbReference type="STRING" id="272844.PAB1807"/>
<accession>Q9V0F8</accession>
<organism evidence="1 3">
    <name type="scientific">Pyrococcus abyssi (strain GE5 / Orsay)</name>
    <dbReference type="NCBI Taxonomy" id="272844"/>
    <lineage>
        <taxon>Archaea</taxon>
        <taxon>Methanobacteriati</taxon>
        <taxon>Methanobacteriota</taxon>
        <taxon>Thermococci</taxon>
        <taxon>Thermococcales</taxon>
        <taxon>Thermococcaceae</taxon>
        <taxon>Pyrococcus</taxon>
    </lineage>
</organism>
<gene>
    <name evidence="1" type="ordered locus">PAB1807</name>
</gene>
<reference evidence="2 4" key="5">
    <citation type="journal article" date="2012" name="Curr. Microbiol.">
        <title>Re-annotation of two hyperthermophilic archaea Pyrococcus abyssi GE5 and Pyrococcus furiosus DSM 3638.</title>
        <authorList>
            <person name="Gao J."/>
            <person name="Wang J."/>
        </authorList>
    </citation>
    <scope>GENOME REANNOTATION</scope>
    <source>
        <strain evidence="2">GE5</strain>
        <strain evidence="4">GE5 / Orsay</strain>
    </source>
</reference>
<dbReference type="AlphaFoldDB" id="Q9V0F8"/>
<dbReference type="RefSeq" id="WP_010867953.1">
    <property type="nucleotide sequence ID" value="NC_000868.1"/>
</dbReference>
<dbReference type="eggNOG" id="arCOG05792">
    <property type="taxonomic scope" value="Archaea"/>
</dbReference>
<dbReference type="HOGENOM" id="CLU_1493033_0_0_2"/>
<dbReference type="EMBL" id="HE613800">
    <property type="protein sequence ID" value="CCE70233.1"/>
    <property type="molecule type" value="Genomic_DNA"/>
</dbReference>
<dbReference type="KEGG" id="pab:PAB1807"/>
<dbReference type="PATRIC" id="fig|272844.11.peg.877"/>
<dbReference type="Proteomes" id="UP000000810">
    <property type="component" value="Chromosome"/>
</dbReference>
<dbReference type="PIR" id="H75128">
    <property type="entry name" value="H75128"/>
</dbReference>
<reference evidence="1" key="3">
    <citation type="journal article" date="2001" name="Genome Res.">
        <title>Genome evolution at the genus level: comparison of three complete genomes of hyperthermophilic archaea.</title>
        <authorList>
            <person name="Lecompte O."/>
            <person name="Ripp R."/>
            <person name="Puzos-Barbe V."/>
            <person name="Duprat S."/>
            <person name="Heilig R."/>
            <person name="Dietrich J."/>
            <person name="Thierry J.C."/>
            <person name="Poch O."/>
        </authorList>
    </citation>
    <scope>NUCLEOTIDE SEQUENCE</scope>
    <source>
        <strain evidence="1">Orsay</strain>
    </source>
</reference>
<dbReference type="Gene3D" id="1.25.10.10">
    <property type="entry name" value="Leucine-rich Repeat Variant"/>
    <property type="match status" value="1"/>
</dbReference>
<proteinExistence type="predicted"/>
<evidence type="ECO:0000313" key="4">
    <source>
        <dbReference type="Proteomes" id="UP000009139"/>
    </source>
</evidence>
<protein>
    <submittedName>
        <fullName evidence="1">Uncharacterized protein</fullName>
    </submittedName>
</protein>
<name>Q9V0F8_PYRAB</name>
<evidence type="ECO:0000313" key="3">
    <source>
        <dbReference type="Proteomes" id="UP000000810"/>
    </source>
</evidence>
<reference evidence="1 3" key="4">
    <citation type="journal article" date="2003" name="Mol. Microbiol.">
        <title>An integrated analysis of the genome of the hyperthermophilic archaeon Pyrococcus abyssi.</title>
        <authorList>
            <person name="Cohen G."/>
            <person name="Barbe V."/>
            <person name="Flament D."/>
            <person name="Galperin M."/>
            <person name="Heilig R."/>
            <person name="Ripp R."/>
            <person name="Lecompte O."/>
            <person name="Prieur D."/>
            <person name="Poch O."/>
            <person name="Quellerou J."/>
            <person name="Thierry J.C."/>
            <person name="Van der Oost J."/>
            <person name="Weissenbach J."/>
            <person name="Zivanovic Y."/>
            <person name="Forterre P."/>
        </authorList>
    </citation>
    <scope>NUCLEOTIDE SEQUENCE [LARGE SCALE GENOMIC DNA]</scope>
    <source>
        <strain evidence="3">GE5 / Orsay</strain>
        <strain evidence="1">Orsay</strain>
    </source>
</reference>
<reference evidence="1" key="2">
    <citation type="journal article" date="2000" name="J. Mol. Biol.">
        <title>Archaeal homologs of eukaryotic methylation guide small nucleolar RNAs: lessons from the Pyrococcus genomes.</title>
        <authorList>
            <person name="Gaspin C."/>
            <person name="Cavaille J."/>
            <person name="Erauso G."/>
        </authorList>
    </citation>
    <scope>NUCLEOTIDE SEQUENCE</scope>
    <source>
        <strain evidence="1">Orsay</strain>
    </source>
</reference>
<dbReference type="EMBL" id="AJ248285">
    <property type="protein sequence ID" value="CAB49745.1"/>
    <property type="molecule type" value="Genomic_DNA"/>
</dbReference>
<evidence type="ECO:0000313" key="2">
    <source>
        <dbReference type="EMBL" id="CCE70233.1"/>
    </source>
</evidence>
<evidence type="ECO:0000313" key="1">
    <source>
        <dbReference type="EMBL" id="CAB49745.1"/>
    </source>
</evidence>
<sequence>MIQVGLFSFRKGEKGKIKKMLEEGRIDEVLRKASKNKKTADSLIELLEDENPGTVGDALMVISNMVKEGDSTVVVDEKLVRKALELLTSKVTYVREGAMALSMEIAKRYGDKHREEFSKGIERLLDEGDVNQVAFALLLIKELKLIQFKDRVEQLVNIDEKVMLPFEGRRWVKLGDIAKEVLSSL</sequence>
<dbReference type="Proteomes" id="UP000009139">
    <property type="component" value="Chromosome"/>
</dbReference>
<dbReference type="SUPFAM" id="SSF48371">
    <property type="entry name" value="ARM repeat"/>
    <property type="match status" value="1"/>
</dbReference>